<keyword evidence="5" id="KW-0813">Transport</keyword>
<dbReference type="InterPro" id="IPR044492">
    <property type="entry name" value="P_typ_ATPase_HD_dom"/>
</dbReference>
<sequence length="891" mass="97002">MKSENFYNSPISEVATHLETSVEQGLSANEVETRREQYGPNKLNQKQQTPLWRLFLQQFNSSLVFVLIAAAVVMAVVSILEHTGNYTDSIIILAILIVNAIIGTWQEYKAMVSIEALNAMSAPHSKVLRGGNVQEINSEEIVPGDIVILDVGDIVPADMRLIESVNLKIQESALTGESVPTEKDAQAILAQQEVSPGDQNNMAFSTGLIAYGRGKGIVVHTGMNTEVGKIAGMLESANVQATPMQVRLNQLGRVLGYVALGICVVIFALGIIYGNSILDMFMMAVSLAVAAIPEGLQVISTLVLAMGVQRLAKQNAIVRTLPSVETLGSASVICSDKTGTLTQNKMTIVRLWTLDEELDVSKGDLPESEAMKQMILSGSLSNEAHMSDDPNAENRFSGDPTETAIIAFAEKIGMNKNELEATYKREAEVPFDSDRKRMSTINRSPEGQLVTHLKGGTDEVLEVCTHYYAHGERLPLTDDIREQIKRGNIAMAEQALRVLAVATAEVSSVPTEPTPEVVEQGLTFIGLLGMIDPPRPEAIDAVAECRSAGIKPVMITGDHKVTATAIAAEMGILNEGDQVLTGEELQQLSPEELYEAVPHTSVYARVAPEHKVQIVEAWQKHGEIVSMTGDGVNDAPALKTANIGVAMGITGTEVSKGASDVILTDDNFATIVQAVREGRRIYKNIVKSIQYLLSTNIGEVALIFIATIFNLGTPLLPIHLLWINLVTDSLPALAISLDPIDKDIMQRPPRDNQAGFFTKGFIWRIIYQGIMIGGIGLAAFLIGYRDGGQAMGQTMAFIAICVSQILHIRNLHSDTQFSFKTSPFRNPSILWAMLISIALVLVVLFVPWLREIFHLQMLDAKHWWYVGGLMVAPLVIVNLFKALKINTIKGE</sequence>
<dbReference type="FunFam" id="3.40.50.1000:FF:000028">
    <property type="entry name" value="Calcium-transporting P-type ATPase, putative"/>
    <property type="match status" value="1"/>
</dbReference>
<dbReference type="InterPro" id="IPR018303">
    <property type="entry name" value="ATPase_P-typ_P_site"/>
</dbReference>
<dbReference type="NCBIfam" id="TIGR01494">
    <property type="entry name" value="ATPase_P-type"/>
    <property type="match status" value="3"/>
</dbReference>
<protein>
    <recommendedName>
        <fullName evidence="3">P-type Ca(2+) transporter</fullName>
        <ecNumber evidence="3">7.2.2.10</ecNumber>
    </recommendedName>
</protein>
<dbReference type="PRINTS" id="PR00120">
    <property type="entry name" value="HATPASE"/>
</dbReference>
<evidence type="ECO:0000256" key="4">
    <source>
        <dbReference type="ARBA" id="ARBA00022475"/>
    </source>
</evidence>
<dbReference type="Gene3D" id="3.40.50.1000">
    <property type="entry name" value="HAD superfamily/HAD-like"/>
    <property type="match status" value="1"/>
</dbReference>
<evidence type="ECO:0000256" key="12">
    <source>
        <dbReference type="ARBA" id="ARBA00022989"/>
    </source>
</evidence>
<evidence type="ECO:0000259" key="14">
    <source>
        <dbReference type="SMART" id="SM00831"/>
    </source>
</evidence>
<keyword evidence="5" id="KW-0406">Ion transport</keyword>
<dbReference type="STRING" id="1122973.GCA_000379925_01147"/>
<dbReference type="GO" id="GO:0016887">
    <property type="term" value="F:ATP hydrolysis activity"/>
    <property type="evidence" value="ECO:0007669"/>
    <property type="project" value="InterPro"/>
</dbReference>
<evidence type="ECO:0000256" key="8">
    <source>
        <dbReference type="ARBA" id="ARBA00022741"/>
    </source>
</evidence>
<dbReference type="GO" id="GO:0005524">
    <property type="term" value="F:ATP binding"/>
    <property type="evidence" value="ECO:0007669"/>
    <property type="project" value="UniProtKB-KW"/>
</dbReference>
<dbReference type="SFLD" id="SFLDG00002">
    <property type="entry name" value="C1.7:_P-type_atpase_like"/>
    <property type="match status" value="1"/>
</dbReference>
<evidence type="ECO:0000256" key="7">
    <source>
        <dbReference type="ARBA" id="ARBA00022723"/>
    </source>
</evidence>
<evidence type="ECO:0000256" key="6">
    <source>
        <dbReference type="ARBA" id="ARBA00022692"/>
    </source>
</evidence>
<evidence type="ECO:0000313" key="16">
    <source>
        <dbReference type="Proteomes" id="UP000297225"/>
    </source>
</evidence>
<dbReference type="InterPro" id="IPR008250">
    <property type="entry name" value="ATPase_P-typ_transduc_dom_A_sf"/>
</dbReference>
<name>A0A4Y8WRC6_9PORP</name>
<feature type="domain" description="Cation-transporting P-type ATPase N-terminal" evidence="14">
    <location>
        <begin position="5"/>
        <end position="79"/>
    </location>
</feature>
<dbReference type="NCBIfam" id="TIGR01517">
    <property type="entry name" value="ATPase-IIB_Ca"/>
    <property type="match status" value="1"/>
</dbReference>
<dbReference type="GO" id="GO:1902600">
    <property type="term" value="P:proton transmembrane transport"/>
    <property type="evidence" value="ECO:0007669"/>
    <property type="project" value="TreeGrafter"/>
</dbReference>
<keyword evidence="10" id="KW-0067">ATP-binding</keyword>
<evidence type="ECO:0000256" key="9">
    <source>
        <dbReference type="ARBA" id="ARBA00022837"/>
    </source>
</evidence>
<keyword evidence="7" id="KW-0479">Metal-binding</keyword>
<dbReference type="InterPro" id="IPR036412">
    <property type="entry name" value="HAD-like_sf"/>
</dbReference>
<gene>
    <name evidence="15" type="ORF">E4P47_02460</name>
</gene>
<evidence type="ECO:0000256" key="11">
    <source>
        <dbReference type="ARBA" id="ARBA00022967"/>
    </source>
</evidence>
<dbReference type="InterPro" id="IPR023214">
    <property type="entry name" value="HAD_sf"/>
</dbReference>
<keyword evidence="16" id="KW-1185">Reference proteome</keyword>
<comment type="similarity">
    <text evidence="2">Belongs to the cation transport ATPase (P-type) (TC 3.A.3) family. Type IIA subfamily.</text>
</comment>
<dbReference type="Gene3D" id="3.40.1110.10">
    <property type="entry name" value="Calcium-transporting ATPase, cytoplasmic domain N"/>
    <property type="match status" value="1"/>
</dbReference>
<dbReference type="PROSITE" id="PS00154">
    <property type="entry name" value="ATPASE_E1_E2"/>
    <property type="match status" value="1"/>
</dbReference>
<dbReference type="CDD" id="cd02089">
    <property type="entry name" value="P-type_ATPase_Ca_prok"/>
    <property type="match status" value="1"/>
</dbReference>
<dbReference type="AlphaFoldDB" id="A0A4Y8WRC6"/>
<evidence type="ECO:0000256" key="3">
    <source>
        <dbReference type="ARBA" id="ARBA00012790"/>
    </source>
</evidence>
<reference evidence="15 16" key="1">
    <citation type="submission" date="2019-03" db="EMBL/GenBank/DDBJ databases">
        <title>Porphyromonas levii Isolated from the Uterus of Dairy Cows.</title>
        <authorList>
            <person name="Francis A.M."/>
        </authorList>
    </citation>
    <scope>NUCLEOTIDE SEQUENCE [LARGE SCALE GENOMIC DNA]</scope>
    <source>
        <strain evidence="15 16">AF5678</strain>
    </source>
</reference>
<dbReference type="InterPro" id="IPR006408">
    <property type="entry name" value="P-type_ATPase_IIB"/>
</dbReference>
<dbReference type="EC" id="7.2.2.10" evidence="3"/>
<dbReference type="FunFam" id="3.40.50.1000:FF:000001">
    <property type="entry name" value="Phospholipid-transporting ATPase IC"/>
    <property type="match status" value="1"/>
</dbReference>
<evidence type="ECO:0000256" key="10">
    <source>
        <dbReference type="ARBA" id="ARBA00022840"/>
    </source>
</evidence>
<evidence type="ECO:0000256" key="2">
    <source>
        <dbReference type="ARBA" id="ARBA00005675"/>
    </source>
</evidence>
<dbReference type="Pfam" id="PF13246">
    <property type="entry name" value="Cation_ATPase"/>
    <property type="match status" value="1"/>
</dbReference>
<dbReference type="GO" id="GO:0006883">
    <property type="term" value="P:intracellular sodium ion homeostasis"/>
    <property type="evidence" value="ECO:0007669"/>
    <property type="project" value="TreeGrafter"/>
</dbReference>
<dbReference type="InterPro" id="IPR001757">
    <property type="entry name" value="P_typ_ATPase"/>
</dbReference>
<keyword evidence="13" id="KW-0472">Membrane</keyword>
<keyword evidence="4" id="KW-1003">Cell membrane</keyword>
<dbReference type="GO" id="GO:0036376">
    <property type="term" value="P:sodium ion export across plasma membrane"/>
    <property type="evidence" value="ECO:0007669"/>
    <property type="project" value="TreeGrafter"/>
</dbReference>
<dbReference type="Pfam" id="PF00689">
    <property type="entry name" value="Cation_ATPase_C"/>
    <property type="match status" value="1"/>
</dbReference>
<dbReference type="Gene3D" id="2.70.150.10">
    <property type="entry name" value="Calcium-transporting ATPase, cytoplasmic transduction domain A"/>
    <property type="match status" value="1"/>
</dbReference>
<dbReference type="RefSeq" id="WP_134849700.1">
    <property type="nucleotide sequence ID" value="NZ_CP197400.1"/>
</dbReference>
<dbReference type="FunFam" id="2.70.150.10:FF:000016">
    <property type="entry name" value="Calcium-transporting P-type ATPase putative"/>
    <property type="match status" value="1"/>
</dbReference>
<evidence type="ECO:0000313" key="15">
    <source>
        <dbReference type="EMBL" id="TFH96427.1"/>
    </source>
</evidence>
<dbReference type="Pfam" id="PF00690">
    <property type="entry name" value="Cation_ATPase_N"/>
    <property type="match status" value="1"/>
</dbReference>
<proteinExistence type="inferred from homology"/>
<dbReference type="PANTHER" id="PTHR43294:SF20">
    <property type="entry name" value="P-TYPE ATPASE"/>
    <property type="match status" value="1"/>
</dbReference>
<keyword evidence="9" id="KW-0106">Calcium</keyword>
<dbReference type="OrthoDB" id="1521937at2"/>
<dbReference type="InterPro" id="IPR050510">
    <property type="entry name" value="Cation_transp_ATPase_P-type"/>
</dbReference>
<keyword evidence="5" id="KW-0109">Calcium transport</keyword>
<keyword evidence="12" id="KW-1133">Transmembrane helix</keyword>
<evidence type="ECO:0000256" key="5">
    <source>
        <dbReference type="ARBA" id="ARBA00022568"/>
    </source>
</evidence>
<keyword evidence="8" id="KW-0547">Nucleotide-binding</keyword>
<dbReference type="PRINTS" id="PR00119">
    <property type="entry name" value="CATATPASE"/>
</dbReference>
<comment type="caution">
    <text evidence="15">The sequence shown here is derived from an EMBL/GenBank/DDBJ whole genome shotgun (WGS) entry which is preliminary data.</text>
</comment>
<accession>A0A4Y8WRC6</accession>
<dbReference type="SUPFAM" id="SSF56784">
    <property type="entry name" value="HAD-like"/>
    <property type="match status" value="1"/>
</dbReference>
<dbReference type="SUPFAM" id="SSF81660">
    <property type="entry name" value="Metal cation-transporting ATPase, ATP-binding domain N"/>
    <property type="match status" value="1"/>
</dbReference>
<evidence type="ECO:0000256" key="13">
    <source>
        <dbReference type="ARBA" id="ARBA00023136"/>
    </source>
</evidence>
<dbReference type="InterPro" id="IPR004014">
    <property type="entry name" value="ATPase_P-typ_cation-transptr_N"/>
</dbReference>
<dbReference type="InterPro" id="IPR059000">
    <property type="entry name" value="ATPase_P-type_domA"/>
</dbReference>
<dbReference type="GO" id="GO:1990573">
    <property type="term" value="P:potassium ion import across plasma membrane"/>
    <property type="evidence" value="ECO:0007669"/>
    <property type="project" value="TreeGrafter"/>
</dbReference>
<keyword evidence="11" id="KW-1278">Translocase</keyword>
<dbReference type="SMART" id="SM00831">
    <property type="entry name" value="Cation_ATPase_N"/>
    <property type="match status" value="1"/>
</dbReference>
<dbReference type="SFLD" id="SFLDS00003">
    <property type="entry name" value="Haloacid_Dehalogenase"/>
    <property type="match status" value="1"/>
</dbReference>
<dbReference type="EMBL" id="SPNC01000021">
    <property type="protein sequence ID" value="TFH96427.1"/>
    <property type="molecule type" value="Genomic_DNA"/>
</dbReference>
<dbReference type="GO" id="GO:0005391">
    <property type="term" value="F:P-type sodium:potassium-exchanging transporter activity"/>
    <property type="evidence" value="ECO:0007669"/>
    <property type="project" value="TreeGrafter"/>
</dbReference>
<organism evidence="15 16">
    <name type="scientific">Porphyromonas levii</name>
    <dbReference type="NCBI Taxonomy" id="28114"/>
    <lineage>
        <taxon>Bacteria</taxon>
        <taxon>Pseudomonadati</taxon>
        <taxon>Bacteroidota</taxon>
        <taxon>Bacteroidia</taxon>
        <taxon>Bacteroidales</taxon>
        <taxon>Porphyromonadaceae</taxon>
        <taxon>Porphyromonas</taxon>
    </lineage>
</organism>
<keyword evidence="6" id="KW-0812">Transmembrane</keyword>
<comment type="subcellular location">
    <subcellularLocation>
        <location evidence="1">Cell membrane</location>
        <topology evidence="1">Multi-pass membrane protein</topology>
    </subcellularLocation>
</comment>
<dbReference type="GO" id="GO:0005388">
    <property type="term" value="F:P-type calcium transporter activity"/>
    <property type="evidence" value="ECO:0007669"/>
    <property type="project" value="UniProtKB-EC"/>
</dbReference>
<dbReference type="InterPro" id="IPR023298">
    <property type="entry name" value="ATPase_P-typ_TM_dom_sf"/>
</dbReference>
<dbReference type="GO" id="GO:0046872">
    <property type="term" value="F:metal ion binding"/>
    <property type="evidence" value="ECO:0007669"/>
    <property type="project" value="UniProtKB-KW"/>
</dbReference>
<dbReference type="GO" id="GO:0030007">
    <property type="term" value="P:intracellular potassium ion homeostasis"/>
    <property type="evidence" value="ECO:0007669"/>
    <property type="project" value="TreeGrafter"/>
</dbReference>
<dbReference type="GO" id="GO:0005886">
    <property type="term" value="C:plasma membrane"/>
    <property type="evidence" value="ECO:0007669"/>
    <property type="project" value="UniProtKB-SubCell"/>
</dbReference>
<dbReference type="Proteomes" id="UP000297225">
    <property type="component" value="Unassembled WGS sequence"/>
</dbReference>
<dbReference type="SFLD" id="SFLDF00027">
    <property type="entry name" value="p-type_atpase"/>
    <property type="match status" value="1"/>
</dbReference>
<dbReference type="InterPro" id="IPR006068">
    <property type="entry name" value="ATPase_P-typ_cation-transptr_C"/>
</dbReference>
<dbReference type="SUPFAM" id="SSF81665">
    <property type="entry name" value="Calcium ATPase, transmembrane domain M"/>
    <property type="match status" value="1"/>
</dbReference>
<dbReference type="SUPFAM" id="SSF81653">
    <property type="entry name" value="Calcium ATPase, transduction domain A"/>
    <property type="match status" value="1"/>
</dbReference>
<evidence type="ECO:0000256" key="1">
    <source>
        <dbReference type="ARBA" id="ARBA00004651"/>
    </source>
</evidence>
<keyword evidence="15" id="KW-0378">Hydrolase</keyword>
<dbReference type="InterPro" id="IPR023299">
    <property type="entry name" value="ATPase_P-typ_cyto_dom_N"/>
</dbReference>
<dbReference type="PANTHER" id="PTHR43294">
    <property type="entry name" value="SODIUM/POTASSIUM-TRANSPORTING ATPASE SUBUNIT ALPHA"/>
    <property type="match status" value="1"/>
</dbReference>
<dbReference type="Pfam" id="PF00122">
    <property type="entry name" value="E1-E2_ATPase"/>
    <property type="match status" value="1"/>
</dbReference>
<dbReference type="Gene3D" id="1.20.1110.10">
    <property type="entry name" value="Calcium-transporting ATPase, transmembrane domain"/>
    <property type="match status" value="1"/>
</dbReference>